<reference evidence="1" key="1">
    <citation type="journal article" date="2015" name="Nature">
        <title>Complex archaea that bridge the gap between prokaryotes and eukaryotes.</title>
        <authorList>
            <person name="Spang A."/>
            <person name="Saw J.H."/>
            <person name="Jorgensen S.L."/>
            <person name="Zaremba-Niedzwiedzka K."/>
            <person name="Martijn J."/>
            <person name="Lind A.E."/>
            <person name="van Eijk R."/>
            <person name="Schleper C."/>
            <person name="Guy L."/>
            <person name="Ettema T.J."/>
        </authorList>
    </citation>
    <scope>NUCLEOTIDE SEQUENCE</scope>
</reference>
<dbReference type="GO" id="GO:0008270">
    <property type="term" value="F:zinc ion binding"/>
    <property type="evidence" value="ECO:0007669"/>
    <property type="project" value="InterPro"/>
</dbReference>
<sequence length="298" mass="33429">MFDAIAYLESQGIPCHTEGKNVTQGWVNIQCIYPGCDDNSNHLGTNLSTGLHTCWKCKKKGGPEQLIMGVQHCGYGEAQTIAAKFGGAVVPIRERNVRHVAGSFMLPKAATEEFPPPHFRYLVGRGYDPVAIQEQYRILSCHTIGKYRLRLIIPIFINDVLVNFIARDVTGLAEKKYLMAPNDEALLPGEMVLYNIDRAVRSVAIVEGVFDVWRIGDGAVGLLGTELSEEKLRLLPEKGVERAFIIYDEDAHNRGIEVASKVSKLVPYTENIWLPRDDPDKYFAENPNELTELRFLLR</sequence>
<dbReference type="GO" id="GO:0006260">
    <property type="term" value="P:DNA replication"/>
    <property type="evidence" value="ECO:0007669"/>
    <property type="project" value="InterPro"/>
</dbReference>
<protein>
    <recommendedName>
        <fullName evidence="2">Toprim domain-containing protein</fullName>
    </recommendedName>
</protein>
<dbReference type="InterPro" id="IPR036977">
    <property type="entry name" value="DNA_primase_Znf_CHC2"/>
</dbReference>
<dbReference type="AlphaFoldDB" id="A0A0F9L5V1"/>
<dbReference type="Gene3D" id="3.90.580.10">
    <property type="entry name" value="Zinc finger, CHC2-type domain"/>
    <property type="match status" value="1"/>
</dbReference>
<accession>A0A0F9L5V1</accession>
<dbReference type="SUPFAM" id="SSF57783">
    <property type="entry name" value="Zinc beta-ribbon"/>
    <property type="match status" value="1"/>
</dbReference>
<gene>
    <name evidence="1" type="ORF">LCGC14_1240790</name>
</gene>
<dbReference type="Gene3D" id="3.40.1360.10">
    <property type="match status" value="1"/>
</dbReference>
<dbReference type="EMBL" id="LAZR01006700">
    <property type="protein sequence ID" value="KKM90229.1"/>
    <property type="molecule type" value="Genomic_DNA"/>
</dbReference>
<proteinExistence type="predicted"/>
<comment type="caution">
    <text evidence="1">The sequence shown here is derived from an EMBL/GenBank/DDBJ whole genome shotgun (WGS) entry which is preliminary data.</text>
</comment>
<name>A0A0F9L5V1_9ZZZZ</name>
<evidence type="ECO:0008006" key="2">
    <source>
        <dbReference type="Google" id="ProtNLM"/>
    </source>
</evidence>
<dbReference type="GO" id="GO:0003677">
    <property type="term" value="F:DNA binding"/>
    <property type="evidence" value="ECO:0007669"/>
    <property type="project" value="InterPro"/>
</dbReference>
<organism evidence="1">
    <name type="scientific">marine sediment metagenome</name>
    <dbReference type="NCBI Taxonomy" id="412755"/>
    <lineage>
        <taxon>unclassified sequences</taxon>
        <taxon>metagenomes</taxon>
        <taxon>ecological metagenomes</taxon>
    </lineage>
</organism>
<evidence type="ECO:0000313" key="1">
    <source>
        <dbReference type="EMBL" id="KKM90229.1"/>
    </source>
</evidence>
<dbReference type="SUPFAM" id="SSF56731">
    <property type="entry name" value="DNA primase core"/>
    <property type="match status" value="1"/>
</dbReference>